<sequence>METARKPKEWLLVKEINPPAARTVRAAAVQYMNQAGMEQADLAREIGYKRQTLNFFINNRYTELGNRDDIIRARLWDYMERHPLAGLDGDIPTKLLHTSDTQLILERIEQAHQRQRVIVLEGPPGTSKTTVLKWQAERSRQKRSDTFYLRAWYGILGKPLLRGLARLAGANGYGDRDRILRNLVRRLRQRHPAVLLIDEAQHLLYQRADAFEQLRDVIDLSGCGCVLAGHFNFVRALSDGLGRDLEQWLSRIDLHEHLRGLEADEIDQLADQYLGQELPPDVRKMLIQFASARDRNAHQRSALLPSSERRMPFRYLSIRRVRKFFERVEELREIKENRDKPLGAVARVALKLLMAPAGRAL</sequence>
<dbReference type="SMART" id="SM00382">
    <property type="entry name" value="AAA"/>
    <property type="match status" value="1"/>
</dbReference>
<dbReference type="GO" id="GO:0003677">
    <property type="term" value="F:DNA binding"/>
    <property type="evidence" value="ECO:0007669"/>
    <property type="project" value="InterPro"/>
</dbReference>
<evidence type="ECO:0000259" key="1">
    <source>
        <dbReference type="SMART" id="SM00382"/>
    </source>
</evidence>
<evidence type="ECO:0000313" key="2">
    <source>
        <dbReference type="EMBL" id="KKN46368.1"/>
    </source>
</evidence>
<comment type="caution">
    <text evidence="2">The sequence shown here is derived from an EMBL/GenBank/DDBJ whole genome shotgun (WGS) entry which is preliminary data.</text>
</comment>
<dbReference type="InterPro" id="IPR049945">
    <property type="entry name" value="AAA_22"/>
</dbReference>
<dbReference type="InterPro" id="IPR003593">
    <property type="entry name" value="AAA+_ATPase"/>
</dbReference>
<dbReference type="PANTHER" id="PTHR35894:SF1">
    <property type="entry name" value="PHOSPHORIBULOKINASE _ URIDINE KINASE FAMILY"/>
    <property type="match status" value="1"/>
</dbReference>
<proteinExistence type="predicted"/>
<reference evidence="2" key="1">
    <citation type="journal article" date="2015" name="Nature">
        <title>Complex archaea that bridge the gap between prokaryotes and eukaryotes.</title>
        <authorList>
            <person name="Spang A."/>
            <person name="Saw J.H."/>
            <person name="Jorgensen S.L."/>
            <person name="Zaremba-Niedzwiedzka K."/>
            <person name="Martijn J."/>
            <person name="Lind A.E."/>
            <person name="van Eijk R."/>
            <person name="Schleper C."/>
            <person name="Guy L."/>
            <person name="Ettema T.J."/>
        </authorList>
    </citation>
    <scope>NUCLEOTIDE SEQUENCE</scope>
</reference>
<dbReference type="SUPFAM" id="SSF52540">
    <property type="entry name" value="P-loop containing nucleoside triphosphate hydrolases"/>
    <property type="match status" value="1"/>
</dbReference>
<gene>
    <name evidence="2" type="ORF">LCGC14_0673440</name>
</gene>
<dbReference type="EMBL" id="LAZR01001334">
    <property type="protein sequence ID" value="KKN46368.1"/>
    <property type="molecule type" value="Genomic_DNA"/>
</dbReference>
<dbReference type="InterPro" id="IPR010982">
    <property type="entry name" value="Lambda_DNA-bd_dom_sf"/>
</dbReference>
<name>A0A0F9TY96_9ZZZZ</name>
<organism evidence="2">
    <name type="scientific">marine sediment metagenome</name>
    <dbReference type="NCBI Taxonomy" id="412755"/>
    <lineage>
        <taxon>unclassified sequences</taxon>
        <taxon>metagenomes</taxon>
        <taxon>ecological metagenomes</taxon>
    </lineage>
</organism>
<protein>
    <recommendedName>
        <fullName evidence="1">AAA+ ATPase domain-containing protein</fullName>
    </recommendedName>
</protein>
<feature type="domain" description="AAA+ ATPase" evidence="1">
    <location>
        <begin position="114"/>
        <end position="253"/>
    </location>
</feature>
<dbReference type="Pfam" id="PF13401">
    <property type="entry name" value="AAA_22"/>
    <property type="match status" value="1"/>
</dbReference>
<dbReference type="GO" id="GO:0016887">
    <property type="term" value="F:ATP hydrolysis activity"/>
    <property type="evidence" value="ECO:0007669"/>
    <property type="project" value="InterPro"/>
</dbReference>
<dbReference type="Gene3D" id="1.10.260.40">
    <property type="entry name" value="lambda repressor-like DNA-binding domains"/>
    <property type="match status" value="1"/>
</dbReference>
<dbReference type="InterPro" id="IPR052026">
    <property type="entry name" value="ExeA_AAA_ATPase_DNA-bind"/>
</dbReference>
<dbReference type="InterPro" id="IPR027417">
    <property type="entry name" value="P-loop_NTPase"/>
</dbReference>
<dbReference type="PANTHER" id="PTHR35894">
    <property type="entry name" value="GENERAL SECRETION PATHWAY PROTEIN A-RELATED"/>
    <property type="match status" value="1"/>
</dbReference>
<accession>A0A0F9TY96</accession>
<dbReference type="Gene3D" id="3.40.50.300">
    <property type="entry name" value="P-loop containing nucleotide triphosphate hydrolases"/>
    <property type="match status" value="1"/>
</dbReference>
<dbReference type="AlphaFoldDB" id="A0A0F9TY96"/>